<organism evidence="1 2">
    <name type="scientific">Variovorax ginsengisoli</name>
    <dbReference type="NCBI Taxonomy" id="363844"/>
    <lineage>
        <taxon>Bacteria</taxon>
        <taxon>Pseudomonadati</taxon>
        <taxon>Pseudomonadota</taxon>
        <taxon>Betaproteobacteria</taxon>
        <taxon>Burkholderiales</taxon>
        <taxon>Comamonadaceae</taxon>
        <taxon>Variovorax</taxon>
    </lineage>
</organism>
<reference evidence="1" key="1">
    <citation type="submission" date="2023-06" db="EMBL/GenBank/DDBJ databases">
        <authorList>
            <person name="Jiang Y."/>
            <person name="Liu Q."/>
        </authorList>
    </citation>
    <scope>NUCLEOTIDE SEQUENCE</scope>
    <source>
        <strain evidence="1">CGMCC 1.12090</strain>
    </source>
</reference>
<name>A0ABT8RZ47_9BURK</name>
<dbReference type="Pfam" id="PF07105">
    <property type="entry name" value="DUF1367"/>
    <property type="match status" value="1"/>
</dbReference>
<comment type="caution">
    <text evidence="1">The sequence shown here is derived from an EMBL/GenBank/DDBJ whole genome shotgun (WGS) entry which is preliminary data.</text>
</comment>
<protein>
    <submittedName>
        <fullName evidence="1">DUF1367 family protein</fullName>
    </submittedName>
</protein>
<keyword evidence="2" id="KW-1185">Reference proteome</keyword>
<gene>
    <name evidence="1" type="ORF">Q2T77_06540</name>
</gene>
<proteinExistence type="predicted"/>
<dbReference type="InterPro" id="IPR009797">
    <property type="entry name" value="DUF1367"/>
</dbReference>
<dbReference type="Proteomes" id="UP001169027">
    <property type="component" value="Unassembled WGS sequence"/>
</dbReference>
<sequence length="174" mass="20407">MSDITLVRQQPVQLTAEERAVLTRCIFGIVDGLGERGRKQWRRLWSNILRLEPGEMLEIKTHQQRIGWYHRKHMALEQTLFESQDRFEVFEGFRDWLKVGAGFCDWYPGPKGGVFPVPKSISYTKLEQGEMEKFHNDAIEFLRTEHAGKTLWKHLTVTGRIEMLETILASFGEW</sequence>
<dbReference type="RefSeq" id="WP_301805628.1">
    <property type="nucleotide sequence ID" value="NZ_JAUJZH010000003.1"/>
</dbReference>
<evidence type="ECO:0000313" key="2">
    <source>
        <dbReference type="Proteomes" id="UP001169027"/>
    </source>
</evidence>
<accession>A0ABT8RZ47</accession>
<evidence type="ECO:0000313" key="1">
    <source>
        <dbReference type="EMBL" id="MDO1531939.1"/>
    </source>
</evidence>
<dbReference type="EMBL" id="JAUKVY010000003">
    <property type="protein sequence ID" value="MDO1531939.1"/>
    <property type="molecule type" value="Genomic_DNA"/>
</dbReference>